<comment type="caution">
    <text evidence="6">The sequence shown here is derived from an EMBL/GenBank/DDBJ whole genome shotgun (WGS) entry which is preliminary data.</text>
</comment>
<reference evidence="6 7" key="1">
    <citation type="submission" date="2020-10" db="EMBL/GenBank/DDBJ databases">
        <title>Identification of Nocardia species via Next-generation sequencing and recognition of intraspecies genetic diversity.</title>
        <authorList>
            <person name="Li P."/>
            <person name="Li P."/>
            <person name="Lu B."/>
        </authorList>
    </citation>
    <scope>NUCLEOTIDE SEQUENCE [LARGE SCALE GENOMIC DNA]</scope>
    <source>
        <strain evidence="6 7">BJ06-0143</strain>
    </source>
</reference>
<dbReference type="InterPro" id="IPR013154">
    <property type="entry name" value="ADH-like_N"/>
</dbReference>
<dbReference type="Pfam" id="PF08659">
    <property type="entry name" value="KR"/>
    <property type="match status" value="1"/>
</dbReference>
<dbReference type="Pfam" id="PF00550">
    <property type="entry name" value="PP-binding"/>
    <property type="match status" value="1"/>
</dbReference>
<proteinExistence type="predicted"/>
<dbReference type="PROSITE" id="PS50075">
    <property type="entry name" value="CARRIER"/>
    <property type="match status" value="1"/>
</dbReference>
<dbReference type="SMART" id="SM00829">
    <property type="entry name" value="PKS_ER"/>
    <property type="match status" value="1"/>
</dbReference>
<dbReference type="PANTHER" id="PTHR43775:SF37">
    <property type="entry name" value="SI:DKEY-61P9.11"/>
    <property type="match status" value="1"/>
</dbReference>
<dbReference type="SUPFAM" id="SSF50129">
    <property type="entry name" value="GroES-like"/>
    <property type="match status" value="1"/>
</dbReference>
<dbReference type="InterPro" id="IPR020843">
    <property type="entry name" value="ER"/>
</dbReference>
<dbReference type="Gene3D" id="1.10.1200.10">
    <property type="entry name" value="ACP-like"/>
    <property type="match status" value="1"/>
</dbReference>
<keyword evidence="3" id="KW-0511">Multifunctional enzyme</keyword>
<dbReference type="PROSITE" id="PS01162">
    <property type="entry name" value="QOR_ZETA_CRYSTAL"/>
    <property type="match status" value="1"/>
</dbReference>
<dbReference type="SMART" id="SM00823">
    <property type="entry name" value="PKS_PP"/>
    <property type="match status" value="1"/>
</dbReference>
<dbReference type="InterPro" id="IPR036736">
    <property type="entry name" value="ACP-like_sf"/>
</dbReference>
<dbReference type="SUPFAM" id="SSF47336">
    <property type="entry name" value="ACP-like"/>
    <property type="match status" value="1"/>
</dbReference>
<evidence type="ECO:0000256" key="4">
    <source>
        <dbReference type="SAM" id="MobiDB-lite"/>
    </source>
</evidence>
<evidence type="ECO:0000259" key="5">
    <source>
        <dbReference type="PROSITE" id="PS50075"/>
    </source>
</evidence>
<keyword evidence="7" id="KW-1185">Reference proteome</keyword>
<feature type="domain" description="Carrier" evidence="5">
    <location>
        <begin position="973"/>
        <end position="1051"/>
    </location>
</feature>
<dbReference type="InterPro" id="IPR020806">
    <property type="entry name" value="PKS_PP-bd"/>
</dbReference>
<dbReference type="CDD" id="cd05195">
    <property type="entry name" value="enoyl_red"/>
    <property type="match status" value="1"/>
</dbReference>
<dbReference type="Gene3D" id="3.90.180.10">
    <property type="entry name" value="Medium-chain alcohol dehydrogenases, catalytic domain"/>
    <property type="match status" value="1"/>
</dbReference>
<dbReference type="InterPro" id="IPR057326">
    <property type="entry name" value="KR_dom"/>
</dbReference>
<keyword evidence="1" id="KW-0596">Phosphopantetheine</keyword>
<dbReference type="EMBL" id="JADLQN010000001">
    <property type="protein sequence ID" value="MBF6353855.1"/>
    <property type="molecule type" value="Genomic_DNA"/>
</dbReference>
<dbReference type="InterPro" id="IPR009081">
    <property type="entry name" value="PP-bd_ACP"/>
</dbReference>
<dbReference type="PANTHER" id="PTHR43775">
    <property type="entry name" value="FATTY ACID SYNTHASE"/>
    <property type="match status" value="1"/>
</dbReference>
<dbReference type="Gene3D" id="3.40.50.720">
    <property type="entry name" value="NAD(P)-binding Rossmann-like Domain"/>
    <property type="match status" value="3"/>
</dbReference>
<evidence type="ECO:0000256" key="3">
    <source>
        <dbReference type="ARBA" id="ARBA00023268"/>
    </source>
</evidence>
<dbReference type="InterPro" id="IPR050091">
    <property type="entry name" value="PKS_NRPS_Biosynth_Enz"/>
</dbReference>
<dbReference type="SUPFAM" id="SSF51735">
    <property type="entry name" value="NAD(P)-binding Rossmann-fold domains"/>
    <property type="match status" value="3"/>
</dbReference>
<dbReference type="InterPro" id="IPR002364">
    <property type="entry name" value="Quin_OxRdtase/zeta-crystal_CS"/>
</dbReference>
<organism evidence="6 7">
    <name type="scientific">Nocardia higoensis</name>
    <dbReference type="NCBI Taxonomy" id="228599"/>
    <lineage>
        <taxon>Bacteria</taxon>
        <taxon>Bacillati</taxon>
        <taxon>Actinomycetota</taxon>
        <taxon>Actinomycetes</taxon>
        <taxon>Mycobacteriales</taxon>
        <taxon>Nocardiaceae</taxon>
        <taxon>Nocardia</taxon>
    </lineage>
</organism>
<evidence type="ECO:0000313" key="7">
    <source>
        <dbReference type="Proteomes" id="UP000707731"/>
    </source>
</evidence>
<dbReference type="InterPro" id="IPR036291">
    <property type="entry name" value="NAD(P)-bd_dom_sf"/>
</dbReference>
<dbReference type="InterPro" id="IPR011032">
    <property type="entry name" value="GroES-like_sf"/>
</dbReference>
<dbReference type="InterPro" id="IPR013149">
    <property type="entry name" value="ADH-like_C"/>
</dbReference>
<dbReference type="Proteomes" id="UP000707731">
    <property type="component" value="Unassembled WGS sequence"/>
</dbReference>
<sequence>MIAHLTAPLRADITVLDAEHNLVLQILGARFRAVPFGGGALRALEPLYYEERWTLLDPIAPIERNGPAHTLIVLLPGATADRVTRAARSSGTVDILEASELFGNDTGLDDGAHPAASTAAGPASTDFAAGPVITGGNGHVPEAFPAPNTALGGHLSSAAPAHVPDTSRGIPGYVDRSDEPIAEHLLTHVRAAHSRDGIERLHICVVAGTGDPVHALWLLSRLALTVERFADDINPEPLPLTGDGSLHVSLVTERAFVHPDDPAAADPVHAALAGARRVLLNEQPSLRWRLIDIDTGTTAAELAAELRVPGAFGVDGTDEIFLRDGLRWTSIVERALPDRLAAADIATPLLDPEANFALDIPRSRVLSQLGWRRAERRAPGPGEVEVRMAAIGLGFKDPLKILGILDENDLAGTHFGTSPGMEGAGTIVRVGPGVTGLRVGDRVGLASPGMIERYHVTSAELVGPAADTIRPELCSSTVSMVTAEYALLELARVRPGETVLVHGAAGGVGACAIQVAKLHGARVIGTAGSDERRAYALDQGADDVLDSRSLNFVDDVLGRTGGRGADIVLSTAPGEIVRQNFRAVAEFGRIVEIGKADIYSGGVLDLRNFDKNVAYFSFDLDRMFALRRGEVIARVQAVNDRLAEGTYRPLPYHSFGADQVGAAFEEALRSTRLGRITLDLSTPAPPVRPAPTDVAIHADGRYLITGGLGAFGLATARRLVAQGARGLVLVGRGGARTDTARDQVNRWRAEGVDVRVERLDITDTTAVADLIARTHTPDRPLRGVFHAAGVLDDQRITTMSRDSLAAVFAPKLDGARALAEALDAAEIRPDLIVLYSSGSAIMGGIGQYSYTAANLALQAMAETLARRGARVLCVGWGAMSGGGMVDADETVQRYLRIAGFDAIDMDTGTGYLTELLRLGVRTAAVIPVEWGKVVLAAPQLAHTARLAHLIAEAAEDNSAAARLRAEITALDDAQRATVVGYVLAEQLAEVMGVAADSIDLSVPLPELGLDSLMAVEFGALVGRTLGVEMNSMQLGRSFSLAQAGARIADLVVGAGSAAGARR</sequence>
<gene>
    <name evidence="6" type="ORF">IU449_04705</name>
</gene>
<evidence type="ECO:0000256" key="1">
    <source>
        <dbReference type="ARBA" id="ARBA00022450"/>
    </source>
</evidence>
<dbReference type="Pfam" id="PF08240">
    <property type="entry name" value="ADH_N"/>
    <property type="match status" value="1"/>
</dbReference>
<dbReference type="SMART" id="SM00822">
    <property type="entry name" value="PKS_KR"/>
    <property type="match status" value="1"/>
</dbReference>
<dbReference type="InterPro" id="IPR013968">
    <property type="entry name" value="PKS_KR"/>
</dbReference>
<name>A0ABS0D6Z7_9NOCA</name>
<evidence type="ECO:0000313" key="6">
    <source>
        <dbReference type="EMBL" id="MBF6353855.1"/>
    </source>
</evidence>
<feature type="region of interest" description="Disordered" evidence="4">
    <location>
        <begin position="148"/>
        <end position="169"/>
    </location>
</feature>
<protein>
    <submittedName>
        <fullName evidence="6">SDR family NAD(P)-dependent oxidoreductase</fullName>
    </submittedName>
</protein>
<evidence type="ECO:0000256" key="2">
    <source>
        <dbReference type="ARBA" id="ARBA00022553"/>
    </source>
</evidence>
<keyword evidence="2" id="KW-0597">Phosphoprotein</keyword>
<dbReference type="Pfam" id="PF00107">
    <property type="entry name" value="ADH_zinc_N"/>
    <property type="match status" value="1"/>
</dbReference>
<accession>A0ABS0D6Z7</accession>